<keyword evidence="2" id="KW-0732">Signal</keyword>
<organism evidence="3 4">
    <name type="scientific">Primorskyibacter flagellatus</name>
    <dbReference type="NCBI Taxonomy" id="1387277"/>
    <lineage>
        <taxon>Bacteria</taxon>
        <taxon>Pseudomonadati</taxon>
        <taxon>Pseudomonadota</taxon>
        <taxon>Alphaproteobacteria</taxon>
        <taxon>Rhodobacterales</taxon>
        <taxon>Roseobacteraceae</taxon>
        <taxon>Primorskyibacter</taxon>
    </lineage>
</organism>
<accession>A0A917AI93</accession>
<reference evidence="4" key="1">
    <citation type="journal article" date="2019" name="Int. J. Syst. Evol. Microbiol.">
        <title>The Global Catalogue of Microorganisms (GCM) 10K type strain sequencing project: providing services to taxonomists for standard genome sequencing and annotation.</title>
        <authorList>
            <consortium name="The Broad Institute Genomics Platform"/>
            <consortium name="The Broad Institute Genome Sequencing Center for Infectious Disease"/>
            <person name="Wu L."/>
            <person name="Ma J."/>
        </authorList>
    </citation>
    <scope>NUCLEOTIDE SEQUENCE [LARGE SCALE GENOMIC DNA]</scope>
    <source>
        <strain evidence="4">CGMCC 1.12664</strain>
    </source>
</reference>
<feature type="signal peptide" evidence="2">
    <location>
        <begin position="1"/>
        <end position="21"/>
    </location>
</feature>
<evidence type="ECO:0000313" key="3">
    <source>
        <dbReference type="EMBL" id="GGE50517.1"/>
    </source>
</evidence>
<evidence type="ECO:0000256" key="1">
    <source>
        <dbReference type="SAM" id="MobiDB-lite"/>
    </source>
</evidence>
<feature type="chain" id="PRO_5037805923" evidence="2">
    <location>
        <begin position="22"/>
        <end position="84"/>
    </location>
</feature>
<dbReference type="Proteomes" id="UP000612855">
    <property type="component" value="Unassembled WGS sequence"/>
</dbReference>
<feature type="region of interest" description="Disordered" evidence="1">
    <location>
        <begin position="64"/>
        <end position="84"/>
    </location>
</feature>
<sequence>MIRATLLAIAISGSLAGPVFAAGGGSEESKPEGGDDPFAPVRATWPGSYVALPQDVLTKMRNKILEQRGETSDGAHGEKNAGGH</sequence>
<gene>
    <name evidence="3" type="ORF">GCM10011360_41990</name>
</gene>
<protein>
    <submittedName>
        <fullName evidence="3">Uncharacterized protein</fullName>
    </submittedName>
</protein>
<evidence type="ECO:0000313" key="4">
    <source>
        <dbReference type="Proteomes" id="UP000612855"/>
    </source>
</evidence>
<dbReference type="AlphaFoldDB" id="A0A917AI93"/>
<name>A0A917AI93_9RHOB</name>
<dbReference type="EMBL" id="BMFJ01000004">
    <property type="protein sequence ID" value="GGE50517.1"/>
    <property type="molecule type" value="Genomic_DNA"/>
</dbReference>
<proteinExistence type="predicted"/>
<comment type="caution">
    <text evidence="3">The sequence shown here is derived from an EMBL/GenBank/DDBJ whole genome shotgun (WGS) entry which is preliminary data.</text>
</comment>
<dbReference type="RefSeq" id="WP_188479689.1">
    <property type="nucleotide sequence ID" value="NZ_BMFJ01000004.1"/>
</dbReference>
<evidence type="ECO:0000256" key="2">
    <source>
        <dbReference type="SAM" id="SignalP"/>
    </source>
</evidence>
<keyword evidence="4" id="KW-1185">Reference proteome</keyword>